<evidence type="ECO:0000256" key="5">
    <source>
        <dbReference type="ARBA" id="ARBA00047943"/>
    </source>
</evidence>
<evidence type="ECO:0000313" key="8">
    <source>
        <dbReference type="EMBL" id="MBC5788320.1"/>
    </source>
</evidence>
<name>A0ABR7IT69_9CLOT</name>
<keyword evidence="8" id="KW-0489">Methyltransferase</keyword>
<dbReference type="GO" id="GO:0032259">
    <property type="term" value="P:methylation"/>
    <property type="evidence" value="ECO:0007669"/>
    <property type="project" value="UniProtKB-KW"/>
</dbReference>
<dbReference type="EC" id="2.1.1.137" evidence="2"/>
<proteinExistence type="inferred from homology"/>
<evidence type="ECO:0000256" key="4">
    <source>
        <dbReference type="ARBA" id="ARBA00047941"/>
    </source>
</evidence>
<dbReference type="EMBL" id="JACOQK010000001">
    <property type="protein sequence ID" value="MBC5788320.1"/>
    <property type="molecule type" value="Genomic_DNA"/>
</dbReference>
<protein>
    <recommendedName>
        <fullName evidence="3">Arsenite methyltransferase</fullName>
        <ecNumber evidence="2">2.1.1.137</ecNumber>
    </recommendedName>
</protein>
<evidence type="ECO:0000313" key="9">
    <source>
        <dbReference type="Proteomes" id="UP000649151"/>
    </source>
</evidence>
<comment type="caution">
    <text evidence="8">The sequence shown here is derived from an EMBL/GenBank/DDBJ whole genome shotgun (WGS) entry which is preliminary data.</text>
</comment>
<keyword evidence="8" id="KW-0808">Transferase</keyword>
<comment type="similarity">
    <text evidence="1">Belongs to the methyltransferase superfamily. Arsenite methyltransferase family.</text>
</comment>
<keyword evidence="9" id="KW-1185">Reference proteome</keyword>
<dbReference type="CDD" id="cd02440">
    <property type="entry name" value="AdoMet_MTases"/>
    <property type="match status" value="1"/>
</dbReference>
<evidence type="ECO:0000256" key="3">
    <source>
        <dbReference type="ARBA" id="ARBA00034545"/>
    </source>
</evidence>
<dbReference type="PANTHER" id="PTHR43675">
    <property type="entry name" value="ARSENITE METHYLTRANSFERASE"/>
    <property type="match status" value="1"/>
</dbReference>
<evidence type="ECO:0000259" key="7">
    <source>
        <dbReference type="Pfam" id="PF13847"/>
    </source>
</evidence>
<evidence type="ECO:0000256" key="1">
    <source>
        <dbReference type="ARBA" id="ARBA00034487"/>
    </source>
</evidence>
<dbReference type="InterPro" id="IPR025714">
    <property type="entry name" value="Methyltranfer_dom"/>
</dbReference>
<sequence length="253" mass="28705">MENKNMTMFDLLIETHIGLKRQGPGSPEMTMRALSFVDNLNEESYIADLGCGTGGQTMVIAQNTIGHIIGVDMIPNFIDIFNQNVKQLHLENRVTGIVGSVEELPFKKEELDLIWSEGVIDGIGFEKAVTYWNGFLKKGGYLAVTCPSWLTDECPSEVEKFWVDAGSGLDSIENNISILQNTGYRFISSFTLSEECWIQNYFAPREAAEKSLLEKYSGNQMVEAYIEGDRREVELYTKYKQYYGYVFYIGKKI</sequence>
<dbReference type="Proteomes" id="UP000649151">
    <property type="component" value="Unassembled WGS sequence"/>
</dbReference>
<dbReference type="RefSeq" id="WP_186996899.1">
    <property type="nucleotide sequence ID" value="NZ_JACOQK010000001.1"/>
</dbReference>
<reference evidence="8 9" key="1">
    <citation type="submission" date="2020-08" db="EMBL/GenBank/DDBJ databases">
        <title>Genome public.</title>
        <authorList>
            <person name="Liu C."/>
            <person name="Sun Q."/>
        </authorList>
    </citation>
    <scope>NUCLEOTIDE SEQUENCE [LARGE SCALE GENOMIC DNA]</scope>
    <source>
        <strain evidence="8 9">NSJ-27</strain>
    </source>
</reference>
<accession>A0ABR7IT69</accession>
<gene>
    <name evidence="8" type="ORF">H8Z77_09870</name>
</gene>
<dbReference type="InterPro" id="IPR026669">
    <property type="entry name" value="Arsenite_MeTrfase-like"/>
</dbReference>
<dbReference type="Gene3D" id="3.40.50.150">
    <property type="entry name" value="Vaccinia Virus protein VP39"/>
    <property type="match status" value="1"/>
</dbReference>
<organism evidence="8 9">
    <name type="scientific">Clostridium facile</name>
    <dbReference type="NCBI Taxonomy" id="2763035"/>
    <lineage>
        <taxon>Bacteria</taxon>
        <taxon>Bacillati</taxon>
        <taxon>Bacillota</taxon>
        <taxon>Clostridia</taxon>
        <taxon>Eubacteriales</taxon>
        <taxon>Clostridiaceae</taxon>
        <taxon>Clostridium</taxon>
    </lineage>
</organism>
<evidence type="ECO:0000256" key="6">
    <source>
        <dbReference type="ARBA" id="ARBA00048428"/>
    </source>
</evidence>
<dbReference type="Pfam" id="PF13847">
    <property type="entry name" value="Methyltransf_31"/>
    <property type="match status" value="1"/>
</dbReference>
<dbReference type="GO" id="GO:0008168">
    <property type="term" value="F:methyltransferase activity"/>
    <property type="evidence" value="ECO:0007669"/>
    <property type="project" value="UniProtKB-KW"/>
</dbReference>
<dbReference type="SUPFAM" id="SSF53335">
    <property type="entry name" value="S-adenosyl-L-methionine-dependent methyltransferases"/>
    <property type="match status" value="1"/>
</dbReference>
<comment type="catalytic activity">
    <reaction evidence="6">
        <text>arsenic triglutathione + 3 [thioredoxin]-dithiol + 3 S-adenosyl-L-methionine = trimethylarsine + 3 [thioredoxin]-disulfide + 3 glutathione + 3 S-adenosyl-L-homocysteine + 3 H(+)</text>
        <dbReference type="Rhea" id="RHEA:69432"/>
        <dbReference type="Rhea" id="RHEA-COMP:10698"/>
        <dbReference type="Rhea" id="RHEA-COMP:10700"/>
        <dbReference type="ChEBI" id="CHEBI:15378"/>
        <dbReference type="ChEBI" id="CHEBI:27130"/>
        <dbReference type="ChEBI" id="CHEBI:29950"/>
        <dbReference type="ChEBI" id="CHEBI:50058"/>
        <dbReference type="ChEBI" id="CHEBI:57856"/>
        <dbReference type="ChEBI" id="CHEBI:57925"/>
        <dbReference type="ChEBI" id="CHEBI:59789"/>
        <dbReference type="ChEBI" id="CHEBI:183640"/>
        <dbReference type="EC" id="2.1.1.137"/>
    </reaction>
</comment>
<feature type="domain" description="Methyltransferase" evidence="7">
    <location>
        <begin position="46"/>
        <end position="158"/>
    </location>
</feature>
<comment type="catalytic activity">
    <reaction evidence="4">
        <text>arsenic triglutathione + [thioredoxin]-dithiol + S-adenosyl-L-methionine + 2 H2O = methylarsonous acid + [thioredoxin]-disulfide + 3 glutathione + S-adenosyl-L-homocysteine + H(+)</text>
        <dbReference type="Rhea" id="RHEA:69460"/>
        <dbReference type="Rhea" id="RHEA-COMP:10698"/>
        <dbReference type="Rhea" id="RHEA-COMP:10700"/>
        <dbReference type="ChEBI" id="CHEBI:15377"/>
        <dbReference type="ChEBI" id="CHEBI:15378"/>
        <dbReference type="ChEBI" id="CHEBI:17826"/>
        <dbReference type="ChEBI" id="CHEBI:29950"/>
        <dbReference type="ChEBI" id="CHEBI:50058"/>
        <dbReference type="ChEBI" id="CHEBI:57856"/>
        <dbReference type="ChEBI" id="CHEBI:57925"/>
        <dbReference type="ChEBI" id="CHEBI:59789"/>
        <dbReference type="ChEBI" id="CHEBI:183640"/>
        <dbReference type="EC" id="2.1.1.137"/>
    </reaction>
</comment>
<dbReference type="InterPro" id="IPR029063">
    <property type="entry name" value="SAM-dependent_MTases_sf"/>
</dbReference>
<dbReference type="PANTHER" id="PTHR43675:SF1">
    <property type="entry name" value="RIKEN CDNA 2700097O09 GENE"/>
    <property type="match status" value="1"/>
</dbReference>
<evidence type="ECO:0000256" key="2">
    <source>
        <dbReference type="ARBA" id="ARBA00034521"/>
    </source>
</evidence>
<comment type="catalytic activity">
    <reaction evidence="5">
        <text>arsenic triglutathione + 2 [thioredoxin]-dithiol + 2 S-adenosyl-L-methionine + H2O = dimethylarsinous acid + 2 [thioredoxin]-disulfide + 3 glutathione + 2 S-adenosyl-L-homocysteine + 2 H(+)</text>
        <dbReference type="Rhea" id="RHEA:69464"/>
        <dbReference type="Rhea" id="RHEA-COMP:10698"/>
        <dbReference type="Rhea" id="RHEA-COMP:10700"/>
        <dbReference type="ChEBI" id="CHEBI:15377"/>
        <dbReference type="ChEBI" id="CHEBI:15378"/>
        <dbReference type="ChEBI" id="CHEBI:23808"/>
        <dbReference type="ChEBI" id="CHEBI:29950"/>
        <dbReference type="ChEBI" id="CHEBI:50058"/>
        <dbReference type="ChEBI" id="CHEBI:57856"/>
        <dbReference type="ChEBI" id="CHEBI:57925"/>
        <dbReference type="ChEBI" id="CHEBI:59789"/>
        <dbReference type="ChEBI" id="CHEBI:183640"/>
        <dbReference type="EC" id="2.1.1.137"/>
    </reaction>
</comment>